<name>A0A6J4NYK9_9BACT</name>
<accession>A0A6J4NYK9</accession>
<protein>
    <submittedName>
        <fullName evidence="2">Uncharacterized protein</fullName>
    </submittedName>
</protein>
<proteinExistence type="predicted"/>
<feature type="non-terminal residue" evidence="2">
    <location>
        <position position="1"/>
    </location>
</feature>
<gene>
    <name evidence="2" type="ORF">AVDCRST_MAG64-1703</name>
</gene>
<evidence type="ECO:0000256" key="1">
    <source>
        <dbReference type="SAM" id="MobiDB-lite"/>
    </source>
</evidence>
<sequence length="83" mass="8501">VEPDRRGDAVDDQGVGAGRAGPRDGDAGQAGRRVRVVEAEGVGAGQPLDGERALVAEVDRLDVVHADLAPRGVGRVGRVVPDL</sequence>
<organism evidence="2">
    <name type="scientific">uncultured Phycisphaerae bacterium</name>
    <dbReference type="NCBI Taxonomy" id="904963"/>
    <lineage>
        <taxon>Bacteria</taxon>
        <taxon>Pseudomonadati</taxon>
        <taxon>Planctomycetota</taxon>
        <taxon>Phycisphaerae</taxon>
        <taxon>environmental samples</taxon>
    </lineage>
</organism>
<feature type="non-terminal residue" evidence="2">
    <location>
        <position position="83"/>
    </location>
</feature>
<evidence type="ECO:0000313" key="2">
    <source>
        <dbReference type="EMBL" id="CAA9401167.1"/>
    </source>
</evidence>
<dbReference type="AlphaFoldDB" id="A0A6J4NYK9"/>
<dbReference type="EMBL" id="CADCUQ010000390">
    <property type="protein sequence ID" value="CAA9401167.1"/>
    <property type="molecule type" value="Genomic_DNA"/>
</dbReference>
<feature type="region of interest" description="Disordered" evidence="1">
    <location>
        <begin position="1"/>
        <end position="31"/>
    </location>
</feature>
<reference evidence="2" key="1">
    <citation type="submission" date="2020-02" db="EMBL/GenBank/DDBJ databases">
        <authorList>
            <person name="Meier V. D."/>
        </authorList>
    </citation>
    <scope>NUCLEOTIDE SEQUENCE</scope>
    <source>
        <strain evidence="2">AVDCRST_MAG64</strain>
    </source>
</reference>